<dbReference type="InterPro" id="IPR043906">
    <property type="entry name" value="Gfo/Idh/MocA_OxRdtase_bact_C"/>
</dbReference>
<keyword evidence="4" id="KW-1185">Reference proteome</keyword>
<keyword evidence="3" id="KW-0560">Oxidoreductase</keyword>
<dbReference type="PANTHER" id="PTHR43818:SF5">
    <property type="entry name" value="OXIDOREDUCTASE FAMILY PROTEIN"/>
    <property type="match status" value="1"/>
</dbReference>
<dbReference type="PROSITE" id="PS51318">
    <property type="entry name" value="TAT"/>
    <property type="match status" value="1"/>
</dbReference>
<evidence type="ECO:0000313" key="4">
    <source>
        <dbReference type="Proteomes" id="UP000317835"/>
    </source>
</evidence>
<dbReference type="Gene3D" id="3.30.360.10">
    <property type="entry name" value="Dihydrodipicolinate Reductase, domain 2"/>
    <property type="match status" value="1"/>
</dbReference>
<proteinExistence type="predicted"/>
<protein>
    <submittedName>
        <fullName evidence="3">Inositol 2-dehydrogenase</fullName>
        <ecNumber evidence="3">1.1.1.18</ecNumber>
    </submittedName>
</protein>
<dbReference type="EMBL" id="CP036426">
    <property type="protein sequence ID" value="QDV33534.1"/>
    <property type="molecule type" value="Genomic_DNA"/>
</dbReference>
<dbReference type="InterPro" id="IPR036291">
    <property type="entry name" value="NAD(P)-bd_dom_sf"/>
</dbReference>
<gene>
    <name evidence="3" type="primary">iolG_7</name>
    <name evidence="3" type="ORF">ElP_14070</name>
</gene>
<evidence type="ECO:0000313" key="3">
    <source>
        <dbReference type="EMBL" id="QDV33534.1"/>
    </source>
</evidence>
<dbReference type="GO" id="GO:0000166">
    <property type="term" value="F:nucleotide binding"/>
    <property type="evidence" value="ECO:0007669"/>
    <property type="project" value="InterPro"/>
</dbReference>
<dbReference type="PANTHER" id="PTHR43818">
    <property type="entry name" value="BCDNA.GH03377"/>
    <property type="match status" value="1"/>
</dbReference>
<name>A0A518GY56_9BACT</name>
<sequence>MARSTRRTFLTGSMAAIGAGFAIGGTKASGRILGANDTINLAVAGLNGRGGAHVGEFSGMEGVRITHLVDPDIRTFDKRVKQVSDRSGNSPKTVQDIRQVLDDPDVHAVSIATPNHWHSLMAVWACQAGKDVYVEKPCSHNIHEGRVAVEAARKYDRIVQHGTQSRSSRSWAELAELSRSGKYGPLLVSRALCYKPRNSIGFKPTGPAPSEVDFSLWLGPAQDHPFHENLVHYNWHWFWDFGNGDIGNQGVHQMDIARWMIPGPTYPTRVVSLGGRFGYEDQGETPNTQITVMDYGDTQLVFEVRGLETGEYRGEKVGNILHFEEGTVAGGKFYPKGSDEAEPLVEVEVERGPGDGHFGNFIAAVRSRKKEDLNAEILEGHVSSALCHLANLSYRVGEPRSFDTVDEALGTDDVARETVGRMCEHLKDDNGLSLDGMQYRLGRNLRFDGDAERFINDPQADELLSRDYRAPFVVPETLA</sequence>
<dbReference type="SUPFAM" id="SSF55347">
    <property type="entry name" value="Glyceraldehyde-3-phosphate dehydrogenase-like, C-terminal domain"/>
    <property type="match status" value="1"/>
</dbReference>
<accession>A0A518GY56</accession>
<dbReference type="GO" id="GO:0050112">
    <property type="term" value="F:inositol 2-dehydrogenase (NAD+) activity"/>
    <property type="evidence" value="ECO:0007669"/>
    <property type="project" value="UniProtKB-EC"/>
</dbReference>
<dbReference type="EC" id="1.1.1.18" evidence="3"/>
<evidence type="ECO:0000259" key="2">
    <source>
        <dbReference type="Pfam" id="PF19051"/>
    </source>
</evidence>
<dbReference type="Pfam" id="PF19051">
    <property type="entry name" value="GFO_IDH_MocA_C2"/>
    <property type="match status" value="1"/>
</dbReference>
<dbReference type="AlphaFoldDB" id="A0A518GY56"/>
<dbReference type="RefSeq" id="WP_145267895.1">
    <property type="nucleotide sequence ID" value="NZ_CP036426.1"/>
</dbReference>
<reference evidence="3 4" key="1">
    <citation type="submission" date="2019-02" db="EMBL/GenBank/DDBJ databases">
        <title>Deep-cultivation of Planctomycetes and their phenomic and genomic characterization uncovers novel biology.</title>
        <authorList>
            <person name="Wiegand S."/>
            <person name="Jogler M."/>
            <person name="Boedeker C."/>
            <person name="Pinto D."/>
            <person name="Vollmers J."/>
            <person name="Rivas-Marin E."/>
            <person name="Kohn T."/>
            <person name="Peeters S.H."/>
            <person name="Heuer A."/>
            <person name="Rast P."/>
            <person name="Oberbeckmann S."/>
            <person name="Bunk B."/>
            <person name="Jeske O."/>
            <person name="Meyerdierks A."/>
            <person name="Storesund J.E."/>
            <person name="Kallscheuer N."/>
            <person name="Luecker S."/>
            <person name="Lage O.M."/>
            <person name="Pohl T."/>
            <person name="Merkel B.J."/>
            <person name="Hornburger P."/>
            <person name="Mueller R.-W."/>
            <person name="Bruemmer F."/>
            <person name="Labrenz M."/>
            <person name="Spormann A.M."/>
            <person name="Op den Camp H."/>
            <person name="Overmann J."/>
            <person name="Amann R."/>
            <person name="Jetten M.S.M."/>
            <person name="Mascher T."/>
            <person name="Medema M.H."/>
            <person name="Devos D.P."/>
            <person name="Kaster A.-K."/>
            <person name="Ovreas L."/>
            <person name="Rohde M."/>
            <person name="Galperin M.Y."/>
            <person name="Jogler C."/>
        </authorList>
    </citation>
    <scope>NUCLEOTIDE SEQUENCE [LARGE SCALE GENOMIC DNA]</scope>
    <source>
        <strain evidence="3 4">ElP</strain>
    </source>
</reference>
<evidence type="ECO:0000259" key="1">
    <source>
        <dbReference type="Pfam" id="PF01408"/>
    </source>
</evidence>
<dbReference type="SUPFAM" id="SSF51735">
    <property type="entry name" value="NAD(P)-binding Rossmann-fold domains"/>
    <property type="match status" value="1"/>
</dbReference>
<dbReference type="OrthoDB" id="9788246at2"/>
<dbReference type="Gene3D" id="3.40.50.720">
    <property type="entry name" value="NAD(P)-binding Rossmann-like Domain"/>
    <property type="match status" value="1"/>
</dbReference>
<dbReference type="InterPro" id="IPR006311">
    <property type="entry name" value="TAT_signal"/>
</dbReference>
<dbReference type="Pfam" id="PF01408">
    <property type="entry name" value="GFO_IDH_MocA"/>
    <property type="match status" value="1"/>
</dbReference>
<feature type="domain" description="Gfo/Idh/MocA-like oxidoreductase N-terminal" evidence="1">
    <location>
        <begin position="39"/>
        <end position="162"/>
    </location>
</feature>
<dbReference type="InterPro" id="IPR000683">
    <property type="entry name" value="Gfo/Idh/MocA-like_OxRdtase_N"/>
</dbReference>
<dbReference type="KEGG" id="tpla:ElP_14070"/>
<dbReference type="InterPro" id="IPR050463">
    <property type="entry name" value="Gfo/Idh/MocA_oxidrdct_glycsds"/>
</dbReference>
<organism evidence="3 4">
    <name type="scientific">Tautonia plasticadhaerens</name>
    <dbReference type="NCBI Taxonomy" id="2527974"/>
    <lineage>
        <taxon>Bacteria</taxon>
        <taxon>Pseudomonadati</taxon>
        <taxon>Planctomycetota</taxon>
        <taxon>Planctomycetia</taxon>
        <taxon>Isosphaerales</taxon>
        <taxon>Isosphaeraceae</taxon>
        <taxon>Tautonia</taxon>
    </lineage>
</organism>
<feature type="domain" description="Gfo/Idh/MocA-like oxidoreductase bacterial type C-terminal" evidence="2">
    <location>
        <begin position="207"/>
        <end position="419"/>
    </location>
</feature>
<dbReference type="Proteomes" id="UP000317835">
    <property type="component" value="Chromosome"/>
</dbReference>